<evidence type="ECO:0000259" key="4">
    <source>
        <dbReference type="Pfam" id="PF17836"/>
    </source>
</evidence>
<comment type="similarity">
    <text evidence="1">Belongs to the transferase hexapeptide repeat family.</text>
</comment>
<feature type="site" description="Increases basicity of active site His" evidence="2">
    <location>
        <position position="142"/>
    </location>
</feature>
<keyword evidence="5" id="KW-0808">Transferase</keyword>
<feature type="active site" description="Proton acceptor" evidence="2">
    <location>
        <position position="141"/>
    </location>
</feature>
<sequence length="216" mass="21966">MSSRIIIVGAGGFGREVHAWAGHAIASGLLPAGVTGFLDDRSDPLDGYGLEDKLLGRCSDYLPEAGDLFLCAIGDPKAKLQVSSGLRSRGAEFVSLIHPTAIIGPRCRLGVGCVVCPYATVTADVTIGDFVCLNAHATVGHDASLGDGCTLSGHCDITGGARLGEGVFMGSHAAVLPGVRVGDYATIAAGSVAYHRVAPETTAIGVPAKRLAEPTA</sequence>
<dbReference type="Gene3D" id="3.40.50.20">
    <property type="match status" value="1"/>
</dbReference>
<dbReference type="InterPro" id="IPR020019">
    <property type="entry name" value="AcTrfase_PglD-like"/>
</dbReference>
<gene>
    <name evidence="5" type="primary">epsM</name>
    <name evidence="5" type="ORF">Pla123a_15720</name>
</gene>
<reference evidence="5 6" key="1">
    <citation type="submission" date="2019-02" db="EMBL/GenBank/DDBJ databases">
        <title>Deep-cultivation of Planctomycetes and their phenomic and genomic characterization uncovers novel biology.</title>
        <authorList>
            <person name="Wiegand S."/>
            <person name="Jogler M."/>
            <person name="Boedeker C."/>
            <person name="Pinto D."/>
            <person name="Vollmers J."/>
            <person name="Rivas-Marin E."/>
            <person name="Kohn T."/>
            <person name="Peeters S.H."/>
            <person name="Heuer A."/>
            <person name="Rast P."/>
            <person name="Oberbeckmann S."/>
            <person name="Bunk B."/>
            <person name="Jeske O."/>
            <person name="Meyerdierks A."/>
            <person name="Storesund J.E."/>
            <person name="Kallscheuer N."/>
            <person name="Luecker S."/>
            <person name="Lage O.M."/>
            <person name="Pohl T."/>
            <person name="Merkel B.J."/>
            <person name="Hornburger P."/>
            <person name="Mueller R.-W."/>
            <person name="Bruemmer F."/>
            <person name="Labrenz M."/>
            <person name="Spormann A.M."/>
            <person name="Op Den Camp H."/>
            <person name="Overmann J."/>
            <person name="Amann R."/>
            <person name="Jetten M.S.M."/>
            <person name="Mascher T."/>
            <person name="Medema M.H."/>
            <person name="Devos D.P."/>
            <person name="Kaster A.-K."/>
            <person name="Ovreas L."/>
            <person name="Rohde M."/>
            <person name="Galperin M.Y."/>
            <person name="Jogler C."/>
        </authorList>
    </citation>
    <scope>NUCLEOTIDE SEQUENCE [LARGE SCALE GENOMIC DNA]</scope>
    <source>
        <strain evidence="5 6">Pla123a</strain>
    </source>
</reference>
<evidence type="ECO:0000256" key="3">
    <source>
        <dbReference type="PIRSR" id="PIRSR620019-2"/>
    </source>
</evidence>
<evidence type="ECO:0000313" key="6">
    <source>
        <dbReference type="Proteomes" id="UP000318478"/>
    </source>
</evidence>
<dbReference type="InterPro" id="IPR001451">
    <property type="entry name" value="Hexapep"/>
</dbReference>
<evidence type="ECO:0000256" key="1">
    <source>
        <dbReference type="ARBA" id="ARBA00007274"/>
    </source>
</evidence>
<dbReference type="InterPro" id="IPR050179">
    <property type="entry name" value="Trans_hexapeptide_repeat"/>
</dbReference>
<comment type="caution">
    <text evidence="5">The sequence shown here is derived from an EMBL/GenBank/DDBJ whole genome shotgun (WGS) entry which is preliminary data.</text>
</comment>
<dbReference type="AlphaFoldDB" id="A0A5C5YSC5"/>
<evidence type="ECO:0000256" key="2">
    <source>
        <dbReference type="PIRSR" id="PIRSR620019-1"/>
    </source>
</evidence>
<name>A0A5C5YSC5_9BACT</name>
<accession>A0A5C5YSC5</accession>
<evidence type="ECO:0000313" key="5">
    <source>
        <dbReference type="EMBL" id="TWT77776.1"/>
    </source>
</evidence>
<dbReference type="CDD" id="cd03360">
    <property type="entry name" value="LbH_AT_putative"/>
    <property type="match status" value="1"/>
</dbReference>
<dbReference type="RefSeq" id="WP_197527783.1">
    <property type="nucleotide sequence ID" value="NZ_SJPO01000003.1"/>
</dbReference>
<dbReference type="InterPro" id="IPR011004">
    <property type="entry name" value="Trimer_LpxA-like_sf"/>
</dbReference>
<feature type="binding site" evidence="3">
    <location>
        <position position="74"/>
    </location>
    <ligand>
        <name>substrate</name>
    </ligand>
</feature>
<dbReference type="SUPFAM" id="SSF51161">
    <property type="entry name" value="Trimeric LpxA-like enzymes"/>
    <property type="match status" value="1"/>
</dbReference>
<dbReference type="EMBL" id="SJPO01000003">
    <property type="protein sequence ID" value="TWT77776.1"/>
    <property type="molecule type" value="Genomic_DNA"/>
</dbReference>
<dbReference type="GO" id="GO:0016746">
    <property type="term" value="F:acyltransferase activity"/>
    <property type="evidence" value="ECO:0007669"/>
    <property type="project" value="UniProtKB-KW"/>
</dbReference>
<proteinExistence type="inferred from homology"/>
<dbReference type="Proteomes" id="UP000318478">
    <property type="component" value="Unassembled WGS sequence"/>
</dbReference>
<feature type="domain" description="PglD N-terminal" evidence="4">
    <location>
        <begin position="4"/>
        <end position="83"/>
    </location>
</feature>
<dbReference type="PANTHER" id="PTHR43300">
    <property type="entry name" value="ACETYLTRANSFERASE"/>
    <property type="match status" value="1"/>
</dbReference>
<protein>
    <submittedName>
        <fullName evidence="5">Putative acetyltransferase EpsM</fullName>
        <ecNumber evidence="5">2.3.1.-</ecNumber>
    </submittedName>
</protein>
<dbReference type="NCBIfam" id="TIGR03570">
    <property type="entry name" value="NeuD_NnaD"/>
    <property type="match status" value="1"/>
</dbReference>
<keyword evidence="5" id="KW-0012">Acyltransferase</keyword>
<dbReference type="EC" id="2.3.1.-" evidence="5"/>
<keyword evidence="6" id="KW-1185">Reference proteome</keyword>
<dbReference type="InterPro" id="IPR041561">
    <property type="entry name" value="PglD_N"/>
</dbReference>
<dbReference type="Gene3D" id="2.160.10.10">
    <property type="entry name" value="Hexapeptide repeat proteins"/>
    <property type="match status" value="1"/>
</dbReference>
<dbReference type="PANTHER" id="PTHR43300:SF7">
    <property type="entry name" value="UDP-N-ACETYLBACILLOSAMINE N-ACETYLTRANSFERASE"/>
    <property type="match status" value="1"/>
</dbReference>
<dbReference type="Pfam" id="PF14602">
    <property type="entry name" value="Hexapep_2"/>
    <property type="match status" value="1"/>
</dbReference>
<dbReference type="Pfam" id="PF17836">
    <property type="entry name" value="PglD_N"/>
    <property type="match status" value="1"/>
</dbReference>
<organism evidence="5 6">
    <name type="scientific">Posidoniimonas polymericola</name>
    <dbReference type="NCBI Taxonomy" id="2528002"/>
    <lineage>
        <taxon>Bacteria</taxon>
        <taxon>Pseudomonadati</taxon>
        <taxon>Planctomycetota</taxon>
        <taxon>Planctomycetia</taxon>
        <taxon>Pirellulales</taxon>
        <taxon>Lacipirellulaceae</taxon>
        <taxon>Posidoniimonas</taxon>
    </lineage>
</organism>